<dbReference type="GO" id="GO:0007155">
    <property type="term" value="P:cell adhesion"/>
    <property type="evidence" value="ECO:0007669"/>
    <property type="project" value="InterPro"/>
</dbReference>
<accession>A0A9D4HCX9</accession>
<evidence type="ECO:0000256" key="1">
    <source>
        <dbReference type="ARBA" id="ARBA00004370"/>
    </source>
</evidence>
<evidence type="ECO:0000256" key="2">
    <source>
        <dbReference type="ARBA" id="ARBA00023136"/>
    </source>
</evidence>
<evidence type="ECO:0000313" key="3">
    <source>
        <dbReference type="EMBL" id="KAH3831089.1"/>
    </source>
</evidence>
<dbReference type="PROSITE" id="PS00232">
    <property type="entry name" value="CADHERIN_1"/>
    <property type="match status" value="1"/>
</dbReference>
<dbReference type="GO" id="GO:0005886">
    <property type="term" value="C:plasma membrane"/>
    <property type="evidence" value="ECO:0007669"/>
    <property type="project" value="InterPro"/>
</dbReference>
<dbReference type="Gene3D" id="2.60.40.60">
    <property type="entry name" value="Cadherins"/>
    <property type="match status" value="1"/>
</dbReference>
<keyword evidence="2" id="KW-0472">Membrane</keyword>
<dbReference type="Proteomes" id="UP000828390">
    <property type="component" value="Unassembled WGS sequence"/>
</dbReference>
<comment type="caution">
    <text evidence="3">The sequence shown here is derived from an EMBL/GenBank/DDBJ whole genome shotgun (WGS) entry which is preliminary data.</text>
</comment>
<evidence type="ECO:0000313" key="4">
    <source>
        <dbReference type="Proteomes" id="UP000828390"/>
    </source>
</evidence>
<organism evidence="3 4">
    <name type="scientific">Dreissena polymorpha</name>
    <name type="common">Zebra mussel</name>
    <name type="synonym">Mytilus polymorpha</name>
    <dbReference type="NCBI Taxonomy" id="45954"/>
    <lineage>
        <taxon>Eukaryota</taxon>
        <taxon>Metazoa</taxon>
        <taxon>Spiralia</taxon>
        <taxon>Lophotrochozoa</taxon>
        <taxon>Mollusca</taxon>
        <taxon>Bivalvia</taxon>
        <taxon>Autobranchia</taxon>
        <taxon>Heteroconchia</taxon>
        <taxon>Euheterodonta</taxon>
        <taxon>Imparidentia</taxon>
        <taxon>Neoheterodontei</taxon>
        <taxon>Myida</taxon>
        <taxon>Dreissenoidea</taxon>
        <taxon>Dreissenidae</taxon>
        <taxon>Dreissena</taxon>
    </lineage>
</organism>
<name>A0A9D4HCX9_DREPO</name>
<gene>
    <name evidence="3" type="ORF">DPMN_104350</name>
</gene>
<dbReference type="EMBL" id="JAIWYP010000004">
    <property type="protein sequence ID" value="KAH3831089.1"/>
    <property type="molecule type" value="Genomic_DNA"/>
</dbReference>
<comment type="subcellular location">
    <subcellularLocation>
        <location evidence="1">Membrane</location>
    </subcellularLocation>
</comment>
<dbReference type="AlphaFoldDB" id="A0A9D4HCX9"/>
<sequence length="52" mass="5919">MERAHVVIMVTVEDENDNNPMFTNQPYHAVLVHTSPLGHVIKQVRRYVAACS</sequence>
<keyword evidence="4" id="KW-1185">Reference proteome</keyword>
<reference evidence="3" key="1">
    <citation type="journal article" date="2019" name="bioRxiv">
        <title>The Genome of the Zebra Mussel, Dreissena polymorpha: A Resource for Invasive Species Research.</title>
        <authorList>
            <person name="McCartney M.A."/>
            <person name="Auch B."/>
            <person name="Kono T."/>
            <person name="Mallez S."/>
            <person name="Zhang Y."/>
            <person name="Obille A."/>
            <person name="Becker A."/>
            <person name="Abrahante J.E."/>
            <person name="Garbe J."/>
            <person name="Badalamenti J.P."/>
            <person name="Herman A."/>
            <person name="Mangelson H."/>
            <person name="Liachko I."/>
            <person name="Sullivan S."/>
            <person name="Sone E.D."/>
            <person name="Koren S."/>
            <person name="Silverstein K.A.T."/>
            <person name="Beckman K.B."/>
            <person name="Gohl D.M."/>
        </authorList>
    </citation>
    <scope>NUCLEOTIDE SEQUENCE</scope>
    <source>
        <strain evidence="3">Duluth1</strain>
        <tissue evidence="3">Whole animal</tissue>
    </source>
</reference>
<dbReference type="GO" id="GO:0005509">
    <property type="term" value="F:calcium ion binding"/>
    <property type="evidence" value="ECO:0007669"/>
    <property type="project" value="InterPro"/>
</dbReference>
<reference evidence="3" key="2">
    <citation type="submission" date="2020-11" db="EMBL/GenBank/DDBJ databases">
        <authorList>
            <person name="McCartney M.A."/>
            <person name="Auch B."/>
            <person name="Kono T."/>
            <person name="Mallez S."/>
            <person name="Becker A."/>
            <person name="Gohl D.M."/>
            <person name="Silverstein K.A.T."/>
            <person name="Koren S."/>
            <person name="Bechman K.B."/>
            <person name="Herman A."/>
            <person name="Abrahante J.E."/>
            <person name="Garbe J."/>
        </authorList>
    </citation>
    <scope>NUCLEOTIDE SEQUENCE</scope>
    <source>
        <strain evidence="3">Duluth1</strain>
        <tissue evidence="3">Whole animal</tissue>
    </source>
</reference>
<dbReference type="SUPFAM" id="SSF49313">
    <property type="entry name" value="Cadherin-like"/>
    <property type="match status" value="1"/>
</dbReference>
<protein>
    <recommendedName>
        <fullName evidence="5">Cadherin domain-containing protein</fullName>
    </recommendedName>
</protein>
<dbReference type="InterPro" id="IPR020894">
    <property type="entry name" value="Cadherin_CS"/>
</dbReference>
<dbReference type="InterPro" id="IPR015919">
    <property type="entry name" value="Cadherin-like_sf"/>
</dbReference>
<evidence type="ECO:0008006" key="5">
    <source>
        <dbReference type="Google" id="ProtNLM"/>
    </source>
</evidence>
<proteinExistence type="predicted"/>